<evidence type="ECO:0000313" key="2">
    <source>
        <dbReference type="Proteomes" id="UP000001544"/>
    </source>
</evidence>
<dbReference type="SUPFAM" id="SSF52540">
    <property type="entry name" value="P-loop containing nucleoside triphosphate hydrolases"/>
    <property type="match status" value="1"/>
</dbReference>
<dbReference type="InterPro" id="IPR027417">
    <property type="entry name" value="P-loop_NTPase"/>
</dbReference>
<proteinExistence type="predicted"/>
<geneLocation type="plasmid" evidence="1 2">
    <name>pBpOF4-01</name>
</geneLocation>
<dbReference type="RefSeq" id="WP_012961127.1">
    <property type="nucleotide sequence ID" value="NC_013792.1"/>
</dbReference>
<name>D3G1J2_ALKPO</name>
<dbReference type="HOGENOM" id="CLU_082997_0_0_9"/>
<dbReference type="Gene3D" id="3.40.50.300">
    <property type="entry name" value="P-loop containing nucleotide triphosphate hydrolases"/>
    <property type="match status" value="1"/>
</dbReference>
<keyword evidence="2" id="KW-1185">Reference proteome</keyword>
<keyword evidence="1" id="KW-0614">Plasmid</keyword>
<organism evidence="1 2">
    <name type="scientific">Alkalihalophilus pseudofirmus (strain ATCC BAA-2126 / JCM 17055 / OF4)</name>
    <name type="common">Bacillus pseudofirmus</name>
    <dbReference type="NCBI Taxonomy" id="398511"/>
    <lineage>
        <taxon>Bacteria</taxon>
        <taxon>Bacillati</taxon>
        <taxon>Bacillota</taxon>
        <taxon>Bacilli</taxon>
        <taxon>Bacillales</taxon>
        <taxon>Bacillaceae</taxon>
        <taxon>Alkalihalophilus</taxon>
    </lineage>
</organism>
<evidence type="ECO:0000313" key="1">
    <source>
        <dbReference type="EMBL" id="ADC52218.1"/>
    </source>
</evidence>
<dbReference type="KEGG" id="bpf:BpOF4_21114"/>
<dbReference type="AlphaFoldDB" id="D3G1J2"/>
<dbReference type="Proteomes" id="UP000001544">
    <property type="component" value="Plasmid pBpOF4-01"/>
</dbReference>
<dbReference type="EMBL" id="CP001879">
    <property type="protein sequence ID" value="ADC52218.1"/>
    <property type="molecule type" value="Genomic_DNA"/>
</dbReference>
<reference evidence="1 2" key="1">
    <citation type="journal article" date="2011" name="Environ. Microbiol.">
        <title>Genome of alkaliphilic Bacillus pseudofirmus OF4 reveals adaptations that support the ability to grow in an external pH range from 7.5 to 11.4.</title>
        <authorList>
            <person name="Janto B."/>
            <person name="Ahmed A."/>
            <person name="Ito M."/>
            <person name="Liu J."/>
            <person name="Hicks D.B."/>
            <person name="Pagni S."/>
            <person name="Fackelmayer O.J."/>
            <person name="Smith T.A."/>
            <person name="Earl J."/>
            <person name="Elbourne L.D."/>
            <person name="Hassan K."/>
            <person name="Paulsen I.T."/>
            <person name="Kolsto A.B."/>
            <person name="Tourasse N.J."/>
            <person name="Ehrlich G.D."/>
            <person name="Boissy R."/>
            <person name="Ivey D.M."/>
            <person name="Li G."/>
            <person name="Xue Y."/>
            <person name="Ma Y."/>
            <person name="Hu F.Z."/>
            <person name="Krulwich T.A."/>
        </authorList>
    </citation>
    <scope>NUCLEOTIDE SEQUENCE [LARGE SCALE GENOMIC DNA]</scope>
    <source>
        <strain evidence="2">ATCC BAA-2126 / JCM 17055 / OF4</strain>
    </source>
</reference>
<protein>
    <recommendedName>
        <fullName evidence="3">AAA domain-containing protein</fullName>
    </recommendedName>
</protein>
<accession>D3G1J2</accession>
<gene>
    <name evidence="1" type="ordered locus">BpOF4_21114</name>
</gene>
<sequence>MANIAFWGTVHGQVATTTNIITAAHYSTLEYDVKALLTQTHWSHSTLEKSITKENSSNTFFNDTGIDALERLARSNRLTAKAIPDYTESIMSDRLDLLPGTTKKDESLFANVEDVMSKIMTVAKNEYDFSFFDINSGTQNELSKIVLNHADLVVVNLNQNKHVLDRFFNKEDYVSALDQKPYIIVISQYDEQSRMTLKNIKRKYKVNVPIVGIPYCSQLRDAMNENRMTEFLIRSHNSTKKHHDYKFRQSALKLVNLIYKLSQKKTETIQGAS</sequence>
<evidence type="ECO:0008006" key="3">
    <source>
        <dbReference type="Google" id="ProtNLM"/>
    </source>
</evidence>
<dbReference type="eggNOG" id="COG1192">
    <property type="taxonomic scope" value="Bacteria"/>
</dbReference>